<dbReference type="PROSITE" id="PS50943">
    <property type="entry name" value="HTH_CROC1"/>
    <property type="match status" value="1"/>
</dbReference>
<evidence type="ECO:0000313" key="2">
    <source>
        <dbReference type="EMBL" id="GIG01633.1"/>
    </source>
</evidence>
<comment type="caution">
    <text evidence="2">The sequence shown here is derived from an EMBL/GenBank/DDBJ whole genome shotgun (WGS) entry which is preliminary data.</text>
</comment>
<dbReference type="PANTHER" id="PTHR35010:SF2">
    <property type="entry name" value="BLL4672 PROTEIN"/>
    <property type="match status" value="1"/>
</dbReference>
<dbReference type="AlphaFoldDB" id="A0A8J3KKB9"/>
<gene>
    <name evidence="2" type="ORF">Cci01nite_67260</name>
</gene>
<dbReference type="CDD" id="cd00093">
    <property type="entry name" value="HTH_XRE"/>
    <property type="match status" value="1"/>
</dbReference>
<dbReference type="SUPFAM" id="SSF47413">
    <property type="entry name" value="lambda repressor-like DNA-binding domains"/>
    <property type="match status" value="1"/>
</dbReference>
<keyword evidence="3" id="KW-1185">Reference proteome</keyword>
<sequence length="298" mass="33438">MSTQEPVDLTLGDFLRACRARVRPEDVGLPGGGRPRRVPGLRREELALLAHVSVDYLVRLEQGRAARVSAEVLQALSEALRLRPDEHEYLLRVARPPRSAPATRPAPQRVRPQTRQLLDSLHEFPALLLGRRMDVLAWNPLGAALLADFDTLPAVRRNLVRLAFTDPTCRALYADWATAARECVAYLRMDAARWPDDPALTELVDELSAKDDDFRRWWRDHRVRARAFGRKRFQHPVAGPMELDFQALGVGDDPDQTLFVYTAEADSPSAEALRFLAAWSAGPHRPARTRLRGDGPAA</sequence>
<accession>A0A8J3KKB9</accession>
<reference evidence="2 3" key="1">
    <citation type="submission" date="2021-01" db="EMBL/GenBank/DDBJ databases">
        <title>Whole genome shotgun sequence of Catellatospora citrea NBRC 14495.</title>
        <authorList>
            <person name="Komaki H."/>
            <person name="Tamura T."/>
        </authorList>
    </citation>
    <scope>NUCLEOTIDE SEQUENCE [LARGE SCALE GENOMIC DNA]</scope>
    <source>
        <strain evidence="2 3">NBRC 14495</strain>
    </source>
</reference>
<evidence type="ECO:0000313" key="3">
    <source>
        <dbReference type="Proteomes" id="UP000659904"/>
    </source>
</evidence>
<organism evidence="2 3">
    <name type="scientific">Catellatospora citrea</name>
    <dbReference type="NCBI Taxonomy" id="53366"/>
    <lineage>
        <taxon>Bacteria</taxon>
        <taxon>Bacillati</taxon>
        <taxon>Actinomycetota</taxon>
        <taxon>Actinomycetes</taxon>
        <taxon>Micromonosporales</taxon>
        <taxon>Micromonosporaceae</taxon>
        <taxon>Catellatospora</taxon>
    </lineage>
</organism>
<dbReference type="InterPro" id="IPR041413">
    <property type="entry name" value="MLTR_LBD"/>
</dbReference>
<dbReference type="InterPro" id="IPR001387">
    <property type="entry name" value="Cro/C1-type_HTH"/>
</dbReference>
<protein>
    <submittedName>
        <fullName evidence="2">Transcriptional regulator</fullName>
    </submittedName>
</protein>
<dbReference type="PANTHER" id="PTHR35010">
    <property type="entry name" value="BLL4672 PROTEIN-RELATED"/>
    <property type="match status" value="1"/>
</dbReference>
<dbReference type="EMBL" id="BONH01000041">
    <property type="protein sequence ID" value="GIG01633.1"/>
    <property type="molecule type" value="Genomic_DNA"/>
</dbReference>
<dbReference type="Gene3D" id="1.10.260.40">
    <property type="entry name" value="lambda repressor-like DNA-binding domains"/>
    <property type="match status" value="1"/>
</dbReference>
<dbReference type="GO" id="GO:0003677">
    <property type="term" value="F:DNA binding"/>
    <property type="evidence" value="ECO:0007669"/>
    <property type="project" value="InterPro"/>
</dbReference>
<dbReference type="RefSeq" id="WP_120322237.1">
    <property type="nucleotide sequence ID" value="NZ_BONH01000041.1"/>
</dbReference>
<dbReference type="Pfam" id="PF13560">
    <property type="entry name" value="HTH_31"/>
    <property type="match status" value="1"/>
</dbReference>
<dbReference type="Gene3D" id="3.30.450.180">
    <property type="match status" value="1"/>
</dbReference>
<dbReference type="Pfam" id="PF17765">
    <property type="entry name" value="MLTR_LBD"/>
    <property type="match status" value="1"/>
</dbReference>
<proteinExistence type="predicted"/>
<dbReference type="SMART" id="SM00530">
    <property type="entry name" value="HTH_XRE"/>
    <property type="match status" value="1"/>
</dbReference>
<evidence type="ECO:0000259" key="1">
    <source>
        <dbReference type="PROSITE" id="PS50943"/>
    </source>
</evidence>
<dbReference type="Proteomes" id="UP000659904">
    <property type="component" value="Unassembled WGS sequence"/>
</dbReference>
<feature type="domain" description="HTH cro/C1-type" evidence="1">
    <location>
        <begin position="40"/>
        <end position="87"/>
    </location>
</feature>
<name>A0A8J3KKB9_9ACTN</name>
<dbReference type="InterPro" id="IPR010982">
    <property type="entry name" value="Lambda_DNA-bd_dom_sf"/>
</dbReference>